<feature type="transmembrane region" description="Helical" evidence="1">
    <location>
        <begin position="169"/>
        <end position="197"/>
    </location>
</feature>
<feature type="transmembrane region" description="Helical" evidence="1">
    <location>
        <begin position="277"/>
        <end position="295"/>
    </location>
</feature>
<dbReference type="Proteomes" id="UP000034081">
    <property type="component" value="Unassembled WGS sequence"/>
</dbReference>
<keyword evidence="1" id="KW-1133">Transmembrane helix</keyword>
<gene>
    <name evidence="2" type="ORF">UT08_C0001G0090</name>
</gene>
<evidence type="ECO:0000313" key="3">
    <source>
        <dbReference type="Proteomes" id="UP000034081"/>
    </source>
</evidence>
<dbReference type="STRING" id="1618570.UT08_C0001G0090"/>
<feature type="transmembrane region" description="Helical" evidence="1">
    <location>
        <begin position="119"/>
        <end position="134"/>
    </location>
</feature>
<accession>A0A0G0NK06</accession>
<feature type="transmembrane region" description="Helical" evidence="1">
    <location>
        <begin position="91"/>
        <end position="113"/>
    </location>
</feature>
<evidence type="ECO:0000256" key="1">
    <source>
        <dbReference type="SAM" id="Phobius"/>
    </source>
</evidence>
<organism evidence="2 3">
    <name type="scientific">Candidatus Woesebacteria bacterium GW2011_GWB1_38_8</name>
    <dbReference type="NCBI Taxonomy" id="1618570"/>
    <lineage>
        <taxon>Bacteria</taxon>
        <taxon>Candidatus Woeseibacteriota</taxon>
    </lineage>
</organism>
<feature type="transmembrane region" description="Helical" evidence="1">
    <location>
        <begin position="328"/>
        <end position="349"/>
    </location>
</feature>
<keyword evidence="1" id="KW-0812">Transmembrane</keyword>
<protein>
    <submittedName>
        <fullName evidence="2">Uncharacterized protein</fullName>
    </submittedName>
</protein>
<comment type="caution">
    <text evidence="2">The sequence shown here is derived from an EMBL/GenBank/DDBJ whole genome shotgun (WGS) entry which is preliminary data.</text>
</comment>
<sequence>MNKIVMLVKKNWILILILLLGLFLRTYKSFEYFSYAHDLDLAAWIVRDVVVDKHIRLIGQETSTQGIFIGPLYYYLQIPFYLLFNMQPTGLIVMATLFGIFSIWSFYYIFANVFQKKEIGYIAGFIYAISFSTVMNDRGTVPTTPVFLWTGWFFYALDLIYKGNHRKAFITLGVLIALIWHLNFGLVVLLTLIPFALYFSKKRIIVKDLVPGGLYLFILSLPLIAFEIKHSFIQTKALITSLIQDQGSQLTLIDQSKRVYHISSQIITNIIWYPDQIYYYIVPLLTLIMTVYYFFKKKISKYIFWIIILWSIPTLIFFSLYSKILSEYYLNGIILAWITMITLILYNLLAHKILRIFGYIFLVIFIFINISKMLNFQDNREGYIYRRAIVSDIRKDAEAKGYPCVAVSYITKPGYNLGYRYLFVLENMHVNNPESLSPVYTIVFPLDDTLFPVHKTFGAIGLIYPDYSRYNKEDVQKSCSGENSNLTDPMFGFTK</sequence>
<dbReference type="AlphaFoldDB" id="A0A0G0NK06"/>
<dbReference type="EMBL" id="LBVL01000001">
    <property type="protein sequence ID" value="KKQ86224.1"/>
    <property type="molecule type" value="Genomic_DNA"/>
</dbReference>
<keyword evidence="1" id="KW-0472">Membrane</keyword>
<feature type="transmembrane region" description="Helical" evidence="1">
    <location>
        <begin position="209"/>
        <end position="228"/>
    </location>
</feature>
<feature type="transmembrane region" description="Helical" evidence="1">
    <location>
        <begin position="302"/>
        <end position="322"/>
    </location>
</feature>
<evidence type="ECO:0000313" key="2">
    <source>
        <dbReference type="EMBL" id="KKQ86224.1"/>
    </source>
</evidence>
<reference evidence="2 3" key="1">
    <citation type="journal article" date="2015" name="Nature">
        <title>rRNA introns, odd ribosomes, and small enigmatic genomes across a large radiation of phyla.</title>
        <authorList>
            <person name="Brown C.T."/>
            <person name="Hug L.A."/>
            <person name="Thomas B.C."/>
            <person name="Sharon I."/>
            <person name="Castelle C.J."/>
            <person name="Singh A."/>
            <person name="Wilkins M.J."/>
            <person name="Williams K.H."/>
            <person name="Banfield J.F."/>
        </authorList>
    </citation>
    <scope>NUCLEOTIDE SEQUENCE [LARGE SCALE GENOMIC DNA]</scope>
</reference>
<feature type="transmembrane region" description="Helical" evidence="1">
    <location>
        <begin position="146"/>
        <end position="163"/>
    </location>
</feature>
<name>A0A0G0NK06_9BACT</name>
<proteinExistence type="predicted"/>
<feature type="transmembrane region" description="Helical" evidence="1">
    <location>
        <begin position="356"/>
        <end position="374"/>
    </location>
</feature>